<dbReference type="RefSeq" id="WP_386731930.1">
    <property type="nucleotide sequence ID" value="NZ_JBHSTP010000003.1"/>
</dbReference>
<accession>A0ABW1VGF0</accession>
<dbReference type="Proteomes" id="UP001596306">
    <property type="component" value="Unassembled WGS sequence"/>
</dbReference>
<keyword evidence="3" id="KW-1185">Reference proteome</keyword>
<comment type="caution">
    <text evidence="2">The sequence shown here is derived from an EMBL/GenBank/DDBJ whole genome shotgun (WGS) entry which is preliminary data.</text>
</comment>
<dbReference type="EMBL" id="JBHSTP010000003">
    <property type="protein sequence ID" value="MFC6356853.1"/>
    <property type="molecule type" value="Genomic_DNA"/>
</dbReference>
<feature type="chain" id="PRO_5046400071" evidence="1">
    <location>
        <begin position="34"/>
        <end position="145"/>
    </location>
</feature>
<evidence type="ECO:0000313" key="3">
    <source>
        <dbReference type="Proteomes" id="UP001596306"/>
    </source>
</evidence>
<gene>
    <name evidence="2" type="ORF">ACFQB0_12125</name>
</gene>
<name>A0ABW1VGF0_9MICO</name>
<protein>
    <submittedName>
        <fullName evidence="2">Uncharacterized protein</fullName>
    </submittedName>
</protein>
<reference evidence="3" key="1">
    <citation type="journal article" date="2019" name="Int. J. Syst. Evol. Microbiol.">
        <title>The Global Catalogue of Microorganisms (GCM) 10K type strain sequencing project: providing services to taxonomists for standard genome sequencing and annotation.</title>
        <authorList>
            <consortium name="The Broad Institute Genomics Platform"/>
            <consortium name="The Broad Institute Genome Sequencing Center for Infectious Disease"/>
            <person name="Wu L."/>
            <person name="Ma J."/>
        </authorList>
    </citation>
    <scope>NUCLEOTIDE SEQUENCE [LARGE SCALE GENOMIC DNA]</scope>
    <source>
        <strain evidence="3">CCUG 43304</strain>
    </source>
</reference>
<organism evidence="2 3">
    <name type="scientific">Luethyella okanaganae</name>
    <dbReference type="NCBI Taxonomy" id="69372"/>
    <lineage>
        <taxon>Bacteria</taxon>
        <taxon>Bacillati</taxon>
        <taxon>Actinomycetota</taxon>
        <taxon>Actinomycetes</taxon>
        <taxon>Micrococcales</taxon>
        <taxon>Microbacteriaceae</taxon>
        <taxon>Luethyella</taxon>
    </lineage>
</organism>
<evidence type="ECO:0000256" key="1">
    <source>
        <dbReference type="SAM" id="SignalP"/>
    </source>
</evidence>
<keyword evidence="1" id="KW-0732">Signal</keyword>
<feature type="signal peptide" evidence="1">
    <location>
        <begin position="1"/>
        <end position="33"/>
    </location>
</feature>
<proteinExistence type="predicted"/>
<evidence type="ECO:0000313" key="2">
    <source>
        <dbReference type="EMBL" id="MFC6356853.1"/>
    </source>
</evidence>
<sequence>MTIKTVRKLLGAAGTVVMASLVLVAGATVPANASGESHITIEEFGHIGVGKSVSVSGTLRLNGKYYDGGSSDPVIDEHGDFTRAYPTVDLPTGDWEYQMSLVDWSDTSFVAPSLGCRVVEDSGKELAREEKRDTRSVTCSFTIGK</sequence>